<feature type="compositionally biased region" description="Low complexity" evidence="1">
    <location>
        <begin position="355"/>
        <end position="366"/>
    </location>
</feature>
<evidence type="ECO:0000313" key="4">
    <source>
        <dbReference type="Proteomes" id="UP001152797"/>
    </source>
</evidence>
<dbReference type="AlphaFoldDB" id="A0A9P1C921"/>
<keyword evidence="4" id="KW-1185">Reference proteome</keyword>
<reference evidence="2" key="1">
    <citation type="submission" date="2022-10" db="EMBL/GenBank/DDBJ databases">
        <authorList>
            <person name="Chen Y."/>
            <person name="Dougan E. K."/>
            <person name="Chan C."/>
            <person name="Rhodes N."/>
            <person name="Thang M."/>
        </authorList>
    </citation>
    <scope>NUCLEOTIDE SEQUENCE</scope>
</reference>
<organism evidence="2">
    <name type="scientific">Cladocopium goreaui</name>
    <dbReference type="NCBI Taxonomy" id="2562237"/>
    <lineage>
        <taxon>Eukaryota</taxon>
        <taxon>Sar</taxon>
        <taxon>Alveolata</taxon>
        <taxon>Dinophyceae</taxon>
        <taxon>Suessiales</taxon>
        <taxon>Symbiodiniaceae</taxon>
        <taxon>Cladocopium</taxon>
    </lineage>
</organism>
<reference evidence="3" key="2">
    <citation type="submission" date="2024-04" db="EMBL/GenBank/DDBJ databases">
        <authorList>
            <person name="Chen Y."/>
            <person name="Shah S."/>
            <person name="Dougan E. K."/>
            <person name="Thang M."/>
            <person name="Chan C."/>
        </authorList>
    </citation>
    <scope>NUCLEOTIDE SEQUENCE [LARGE SCALE GENOMIC DNA]</scope>
</reference>
<feature type="region of interest" description="Disordered" evidence="1">
    <location>
        <begin position="87"/>
        <end position="108"/>
    </location>
</feature>
<evidence type="ECO:0000256" key="1">
    <source>
        <dbReference type="SAM" id="MobiDB-lite"/>
    </source>
</evidence>
<feature type="region of interest" description="Disordered" evidence="1">
    <location>
        <begin position="268"/>
        <end position="289"/>
    </location>
</feature>
<gene>
    <name evidence="2" type="ORF">C1SCF055_LOCUS15013</name>
</gene>
<name>A0A9P1C921_9DINO</name>
<feature type="compositionally biased region" description="Basic residues" evidence="1">
    <location>
        <begin position="495"/>
        <end position="505"/>
    </location>
</feature>
<accession>A0A9P1C921</accession>
<feature type="compositionally biased region" description="Basic and acidic residues" evidence="1">
    <location>
        <begin position="460"/>
        <end position="494"/>
    </location>
</feature>
<dbReference type="EMBL" id="CAMXCT010001200">
    <property type="protein sequence ID" value="CAI3987767.1"/>
    <property type="molecule type" value="Genomic_DNA"/>
</dbReference>
<dbReference type="EMBL" id="CAMXCT030001200">
    <property type="protein sequence ID" value="CAL4775079.1"/>
    <property type="molecule type" value="Genomic_DNA"/>
</dbReference>
<comment type="caution">
    <text evidence="2">The sequence shown here is derived from an EMBL/GenBank/DDBJ whole genome shotgun (WGS) entry which is preliminary data.</text>
</comment>
<dbReference type="Proteomes" id="UP001152797">
    <property type="component" value="Unassembled WGS sequence"/>
</dbReference>
<feature type="compositionally biased region" description="Basic and acidic residues" evidence="1">
    <location>
        <begin position="370"/>
        <end position="417"/>
    </location>
</feature>
<evidence type="ECO:0000313" key="3">
    <source>
        <dbReference type="EMBL" id="CAL1141142.1"/>
    </source>
</evidence>
<evidence type="ECO:0000313" key="2">
    <source>
        <dbReference type="EMBL" id="CAI3987767.1"/>
    </source>
</evidence>
<protein>
    <submittedName>
        <fullName evidence="2">Uncharacterized protein</fullName>
    </submittedName>
</protein>
<feature type="compositionally biased region" description="Basic and acidic residues" evidence="1">
    <location>
        <begin position="442"/>
        <end position="453"/>
    </location>
</feature>
<feature type="compositionally biased region" description="Acidic residues" evidence="1">
    <location>
        <begin position="418"/>
        <end position="429"/>
    </location>
</feature>
<dbReference type="OrthoDB" id="445407at2759"/>
<feature type="compositionally biased region" description="Low complexity" evidence="1">
    <location>
        <begin position="525"/>
        <end position="535"/>
    </location>
</feature>
<feature type="region of interest" description="Disordered" evidence="1">
    <location>
        <begin position="305"/>
        <end position="594"/>
    </location>
</feature>
<sequence>MNGTLLSWPSPKHTGVINFSTMGRNTRVLSYVMEIWVPQVPTAKTIHIDHIRDEVRTFRSNQGWVDDEDAAIKSLYDIMASWPVLKKPRTQSQESMANTDEPADVGQDLPGEPPCLSDDYGETVLAESLGVVPVAHPVEPMPDSQIPPDTFMANEDAVGSGEVALEMEYGDSQVPDNLNHGDHAPLADTLIDSQPMSGGESCSPAITPTEMEVTPKASDVIEVVASPDRPITTTVTDPLPSAGKYSPEDLATLQEKIKMVKKRLEQQRVQSSARPLQARQVATDAQETQAMDMSPVAKTWMENPPAEIPVDQSTPKRFGRVPTQVEASEPSVPEPSVAEPSVPEPSPTEPPLEKSGSVEVVDVEGGMDNTAKDVGEGDQKTGDEDLFHANEVVTRKDQFDERNALNAEAKKRSKETEGGEGLDDEEGDEEPKTKTRSKGGKTKAEKQKAAREKAKAKKAAKAEKEKQKKKAAAEKKKAAKEAKAAKAKAKEVAKKGKNAGSKRRKNQETKDEESEPLPESHEEVPAPAAPAMPEQDPAHDRPAVEAPASEVSVDPEVASNQAVHGGDGDDGAGGEAGGRKSFARRYRPERSDPAARFDAIKDNFNLHLKHLLNKVSTMEAHWWISGTTSNFNQFLSHQKNLHCGVDFFPMEVTFWNHCMKHMKSQAAPIQITNYPSFIHGCIPDFLELEDVKRTWPNIDLFLSTKFYHQKSSNPFET</sequence>
<dbReference type="EMBL" id="CAMXCT020001200">
    <property type="protein sequence ID" value="CAL1141142.1"/>
    <property type="molecule type" value="Genomic_DNA"/>
</dbReference>
<proteinExistence type="predicted"/>
<feature type="compositionally biased region" description="Low complexity" evidence="1">
    <location>
        <begin position="325"/>
        <end position="341"/>
    </location>
</feature>